<accession>A0A1F5ELH0</accession>
<dbReference type="Pfam" id="PF20990">
    <property type="entry name" value="DUF2207_C"/>
    <property type="match status" value="1"/>
</dbReference>
<feature type="transmembrane region" description="Helical" evidence="1">
    <location>
        <begin position="443"/>
        <end position="462"/>
    </location>
</feature>
<keyword evidence="2" id="KW-0732">Signal</keyword>
<keyword evidence="1" id="KW-0812">Transmembrane</keyword>
<evidence type="ECO:0008006" key="7">
    <source>
        <dbReference type="Google" id="ProtNLM"/>
    </source>
</evidence>
<feature type="non-terminal residue" evidence="5">
    <location>
        <position position="584"/>
    </location>
</feature>
<evidence type="ECO:0000256" key="1">
    <source>
        <dbReference type="SAM" id="Phobius"/>
    </source>
</evidence>
<feature type="signal peptide" evidence="2">
    <location>
        <begin position="1"/>
        <end position="25"/>
    </location>
</feature>
<keyword evidence="1" id="KW-1133">Transmembrane helix</keyword>
<dbReference type="InterPro" id="IPR018702">
    <property type="entry name" value="DUF2207"/>
</dbReference>
<keyword evidence="1" id="KW-0472">Membrane</keyword>
<organism evidence="5 6">
    <name type="scientific">Candidatus Campbellbacteria bacterium RIFCSPLOWO2_01_FULL_34_15</name>
    <dbReference type="NCBI Taxonomy" id="1797579"/>
    <lineage>
        <taxon>Bacteria</taxon>
        <taxon>Candidatus Campbelliibacteriota</taxon>
    </lineage>
</organism>
<evidence type="ECO:0000256" key="2">
    <source>
        <dbReference type="SAM" id="SignalP"/>
    </source>
</evidence>
<comment type="caution">
    <text evidence="5">The sequence shown here is derived from an EMBL/GenBank/DDBJ whole genome shotgun (WGS) entry which is preliminary data.</text>
</comment>
<proteinExistence type="predicted"/>
<dbReference type="AlphaFoldDB" id="A0A1F5ELH0"/>
<dbReference type="EMBL" id="MFAB01000031">
    <property type="protein sequence ID" value="OGD68255.1"/>
    <property type="molecule type" value="Genomic_DNA"/>
</dbReference>
<dbReference type="Proteomes" id="UP000176865">
    <property type="component" value="Unassembled WGS sequence"/>
</dbReference>
<dbReference type="InterPro" id="IPR048389">
    <property type="entry name" value="YciQ-like_C"/>
</dbReference>
<evidence type="ECO:0000313" key="6">
    <source>
        <dbReference type="Proteomes" id="UP000176865"/>
    </source>
</evidence>
<feature type="transmembrane region" description="Helical" evidence="1">
    <location>
        <begin position="236"/>
        <end position="265"/>
    </location>
</feature>
<feature type="chain" id="PRO_5009518357" description="DUF2207 domain-containing protein" evidence="2">
    <location>
        <begin position="26"/>
        <end position="584"/>
    </location>
</feature>
<feature type="domain" description="Predicted membrane protein YciQ-like C-terminal" evidence="4">
    <location>
        <begin position="279"/>
        <end position="522"/>
    </location>
</feature>
<protein>
    <recommendedName>
        <fullName evidence="7">DUF2207 domain-containing protein</fullName>
    </recommendedName>
</protein>
<evidence type="ECO:0000259" key="4">
    <source>
        <dbReference type="Pfam" id="PF20990"/>
    </source>
</evidence>
<dbReference type="Pfam" id="PF09972">
    <property type="entry name" value="DUF2207"/>
    <property type="match status" value="1"/>
</dbReference>
<evidence type="ECO:0000313" key="5">
    <source>
        <dbReference type="EMBL" id="OGD68255.1"/>
    </source>
</evidence>
<feature type="transmembrane region" description="Helical" evidence="1">
    <location>
        <begin position="417"/>
        <end position="437"/>
    </location>
</feature>
<sequence>MQNKSIKSYLIFGLLLFLFASPINAEEQNRSYLYDSFKVDIVINKDSTLDITERQTFNYKGRYNKGWRSIPLNKVSAITDVKVIDGATGLELIHSSKILEKTDPDSWGKYTFYKQNGAINIEWYYDLADTSHEWIIEYKVYGGIGFYNDHDEVYWNLFTDFDVPINHLEVLITLPANNFSEDDITETFYSDAGGQYYLKKMEGSGVFYSKENIPAKADVTVAVGWPKGLINQSSFWLGWIKINILLIVSSLIIFLCLIIGFVYWYRSERMNQGRGTIIPQYEPPQNLRPAMAEIICREGITPKAWPATIVDLAVRGYITIKDNTKKFLIFKTPDFVLEKKKNFLNEDGLEDYEREYLTILFSYGKEGKFSTREMNKSSDTIKRDMYKKIKKLEEHLIKETEIDTGAFEKLLSKEKKMFRWIIFLIVFIAFSAEYSIYLVTEHLLSTSLFLVISAVIILIFFIKYEARLNKKGQILKEDWLGFKIFLETTGKDRMQNLTPEIFEKYLPYAMIFEIEKQWAKKFEGVHMAPPVWYHSTGAMIASSSSLDNSASNFSPSAFSSSFSSAFSSAFSSSAGGGGAGGGGG</sequence>
<gene>
    <name evidence="5" type="ORF">A2996_01110</name>
</gene>
<evidence type="ECO:0000259" key="3">
    <source>
        <dbReference type="Pfam" id="PF09972"/>
    </source>
</evidence>
<dbReference type="STRING" id="1797579.A2996_01110"/>
<feature type="domain" description="DUF2207" evidence="3">
    <location>
        <begin position="35"/>
        <end position="225"/>
    </location>
</feature>
<reference evidence="5 6" key="1">
    <citation type="journal article" date="2016" name="Nat. Commun.">
        <title>Thousands of microbial genomes shed light on interconnected biogeochemical processes in an aquifer system.</title>
        <authorList>
            <person name="Anantharaman K."/>
            <person name="Brown C.T."/>
            <person name="Hug L.A."/>
            <person name="Sharon I."/>
            <person name="Castelle C.J."/>
            <person name="Probst A.J."/>
            <person name="Thomas B.C."/>
            <person name="Singh A."/>
            <person name="Wilkins M.J."/>
            <person name="Karaoz U."/>
            <person name="Brodie E.L."/>
            <person name="Williams K.H."/>
            <person name="Hubbard S.S."/>
            <person name="Banfield J.F."/>
        </authorList>
    </citation>
    <scope>NUCLEOTIDE SEQUENCE [LARGE SCALE GENOMIC DNA]</scope>
</reference>
<name>A0A1F5ELH0_9BACT</name>